<dbReference type="PROSITE" id="PS00721">
    <property type="entry name" value="FTHFS_1"/>
    <property type="match status" value="1"/>
</dbReference>
<dbReference type="InterPro" id="IPR027417">
    <property type="entry name" value="P-loop_NTPase"/>
</dbReference>
<keyword evidence="8" id="KW-1185">Reference proteome</keyword>
<dbReference type="OMA" id="RDELIPW"/>
<keyword evidence="4" id="KW-0436">Ligase</keyword>
<dbReference type="InterPro" id="IPR020628">
    <property type="entry name" value="Formate_THF_ligase_CS"/>
</dbReference>
<dbReference type="SUPFAM" id="SSF52540">
    <property type="entry name" value="P-loop containing nucleoside triphosphate hydrolases"/>
    <property type="match status" value="1"/>
</dbReference>
<keyword evidence="5" id="KW-0547">Nucleotide-binding</keyword>
<accession>W2TLQ3</accession>
<dbReference type="Pfam" id="PF01268">
    <property type="entry name" value="FTHFS"/>
    <property type="match status" value="1"/>
</dbReference>
<evidence type="ECO:0000256" key="4">
    <source>
        <dbReference type="ARBA" id="ARBA00022598"/>
    </source>
</evidence>
<organism evidence="7 8">
    <name type="scientific">Necator americanus</name>
    <name type="common">Human hookworm</name>
    <dbReference type="NCBI Taxonomy" id="51031"/>
    <lineage>
        <taxon>Eukaryota</taxon>
        <taxon>Metazoa</taxon>
        <taxon>Ecdysozoa</taxon>
        <taxon>Nematoda</taxon>
        <taxon>Chromadorea</taxon>
        <taxon>Rhabditida</taxon>
        <taxon>Rhabditina</taxon>
        <taxon>Rhabditomorpha</taxon>
        <taxon>Strongyloidea</taxon>
        <taxon>Ancylostomatidae</taxon>
        <taxon>Bunostominae</taxon>
        <taxon>Necator</taxon>
    </lineage>
</organism>
<dbReference type="EMBL" id="KI658411">
    <property type="protein sequence ID" value="ETN82693.1"/>
    <property type="molecule type" value="Genomic_DNA"/>
</dbReference>
<proteinExistence type="predicted"/>
<dbReference type="STRING" id="51031.W2TLQ3"/>
<comment type="pathway">
    <text evidence="1">One-carbon metabolism; tetrahydrofolate interconversion.</text>
</comment>
<protein>
    <recommendedName>
        <fullName evidence="2">formate--tetrahydrofolate ligase</fullName>
        <ecNumber evidence="2">6.3.4.3</ecNumber>
    </recommendedName>
</protein>
<dbReference type="KEGG" id="nai:NECAME_01978"/>
<dbReference type="GO" id="GO:0035999">
    <property type="term" value="P:tetrahydrofolate interconversion"/>
    <property type="evidence" value="ECO:0007669"/>
    <property type="project" value="UniProtKB-UniPathway"/>
</dbReference>
<sequence length="140" mass="14712">MEQPASNSWTAFLRHTKGTRAGAGAVSHVPIRTLTTLANEIGILPEELDPYGRKKAKISLDVLKRLQHVKDGKYIVVSAITPTPLGEGKSTTTMGLVQALGAHLHKNVFACVRQPSQGPTFGIKGGAAGGGYAQASIIRG</sequence>
<keyword evidence="3" id="KW-0554">One-carbon metabolism</keyword>
<evidence type="ECO:0000256" key="1">
    <source>
        <dbReference type="ARBA" id="ARBA00004777"/>
    </source>
</evidence>
<evidence type="ECO:0000256" key="2">
    <source>
        <dbReference type="ARBA" id="ARBA00012295"/>
    </source>
</evidence>
<reference evidence="8" key="1">
    <citation type="journal article" date="2014" name="Nat. Genet.">
        <title>Genome of the human hookworm Necator americanus.</title>
        <authorList>
            <person name="Tang Y.T."/>
            <person name="Gao X."/>
            <person name="Rosa B.A."/>
            <person name="Abubucker S."/>
            <person name="Hallsworth-Pepin K."/>
            <person name="Martin J."/>
            <person name="Tyagi R."/>
            <person name="Heizer E."/>
            <person name="Zhang X."/>
            <person name="Bhonagiri-Palsikar V."/>
            <person name="Minx P."/>
            <person name="Warren W.C."/>
            <person name="Wang Q."/>
            <person name="Zhan B."/>
            <person name="Hotez P.J."/>
            <person name="Sternberg P.W."/>
            <person name="Dougall A."/>
            <person name="Gaze S.T."/>
            <person name="Mulvenna J."/>
            <person name="Sotillo J."/>
            <person name="Ranganathan S."/>
            <person name="Rabelo E.M."/>
            <person name="Wilson R.K."/>
            <person name="Felgner P.L."/>
            <person name="Bethony J."/>
            <person name="Hawdon J.M."/>
            <person name="Gasser R.B."/>
            <person name="Loukas A."/>
            <person name="Mitreva M."/>
        </authorList>
    </citation>
    <scope>NUCLEOTIDE SEQUENCE [LARGE SCALE GENOMIC DNA]</scope>
</reference>
<dbReference type="UniPathway" id="UPA00193"/>
<evidence type="ECO:0000313" key="7">
    <source>
        <dbReference type="EMBL" id="ETN82693.1"/>
    </source>
</evidence>
<evidence type="ECO:0000256" key="5">
    <source>
        <dbReference type="ARBA" id="ARBA00022741"/>
    </source>
</evidence>
<gene>
    <name evidence="7" type="ORF">NECAME_01978</name>
</gene>
<dbReference type="Gene3D" id="3.40.50.300">
    <property type="entry name" value="P-loop containing nucleotide triphosphate hydrolases"/>
    <property type="match status" value="1"/>
</dbReference>
<keyword evidence="6" id="KW-0067">ATP-binding</keyword>
<dbReference type="AlphaFoldDB" id="W2TLQ3"/>
<dbReference type="GO" id="GO:0004329">
    <property type="term" value="F:formate-tetrahydrofolate ligase activity"/>
    <property type="evidence" value="ECO:0007669"/>
    <property type="project" value="UniProtKB-EC"/>
</dbReference>
<evidence type="ECO:0000256" key="6">
    <source>
        <dbReference type="ARBA" id="ARBA00022840"/>
    </source>
</evidence>
<evidence type="ECO:0000313" key="8">
    <source>
        <dbReference type="Proteomes" id="UP000053676"/>
    </source>
</evidence>
<dbReference type="GO" id="GO:0005524">
    <property type="term" value="F:ATP binding"/>
    <property type="evidence" value="ECO:0007669"/>
    <property type="project" value="UniProtKB-KW"/>
</dbReference>
<dbReference type="OrthoDB" id="5126881at2759"/>
<dbReference type="InterPro" id="IPR000559">
    <property type="entry name" value="Formate_THF_ligase"/>
</dbReference>
<name>W2TLQ3_NECAM</name>
<dbReference type="EC" id="6.3.4.3" evidence="2"/>
<dbReference type="Proteomes" id="UP000053676">
    <property type="component" value="Unassembled WGS sequence"/>
</dbReference>
<evidence type="ECO:0000256" key="3">
    <source>
        <dbReference type="ARBA" id="ARBA00022563"/>
    </source>
</evidence>